<keyword evidence="6" id="KW-0812">Transmembrane</keyword>
<evidence type="ECO:0000256" key="10">
    <source>
        <dbReference type="ARBA" id="ARBA00023034"/>
    </source>
</evidence>
<dbReference type="InterPro" id="IPR029044">
    <property type="entry name" value="Nucleotide-diphossugar_trans"/>
</dbReference>
<comment type="cofactor">
    <cofactor evidence="1">
        <name>Mn(2+)</name>
        <dbReference type="ChEBI" id="CHEBI:29035"/>
    </cofactor>
</comment>
<dbReference type="EMBL" id="AAHIJD010000033">
    <property type="protein sequence ID" value="EBW4470246.1"/>
    <property type="molecule type" value="Genomic_DNA"/>
</dbReference>
<keyword evidence="5 13" id="KW-0808">Transferase</keyword>
<dbReference type="Proteomes" id="UP000839639">
    <property type="component" value="Unassembled WGS sequence"/>
</dbReference>
<evidence type="ECO:0000256" key="7">
    <source>
        <dbReference type="ARBA" id="ARBA00022723"/>
    </source>
</evidence>
<keyword evidence="8" id="KW-0735">Signal-anchor</keyword>
<keyword evidence="7" id="KW-0479">Metal-binding</keyword>
<keyword evidence="11" id="KW-0472">Membrane</keyword>
<evidence type="ECO:0000256" key="6">
    <source>
        <dbReference type="ARBA" id="ARBA00022692"/>
    </source>
</evidence>
<protein>
    <submittedName>
        <fullName evidence="13">Glycosyltransferase</fullName>
    </submittedName>
</protein>
<evidence type="ECO:0000256" key="11">
    <source>
        <dbReference type="ARBA" id="ARBA00023136"/>
    </source>
</evidence>
<dbReference type="GO" id="GO:0008375">
    <property type="term" value="F:acetylglucosaminyltransferase activity"/>
    <property type="evidence" value="ECO:0007669"/>
    <property type="project" value="InterPro"/>
</dbReference>
<sequence length="304" mass="35210">MTDKHYAPVVMFVYAKPEHTRKTIQALASNPESAHTDLFIYSDAARNDRDDLAVREVRRIVSNVAGFKSVSLCFREKNTGLANNIMDGVSKVCEKYGKVIVVEDDIVTSPAFLGYMNAALERYIDDKQVWHITGWNYPFPTDYASESDAYLWRMMNCWGWATWSDRWVNFIKDPEELMKSFSKKDVYEFNLDGAFNLWSQVEDNYNGKINTWAIFWYATIFKNNGLCLNPVNSMVKNIGMDGTGENCNTSDIYKTKLSYKFGYRWPNEITENKAAINIVREFYKSNTPTLIQRIVNKVKRTLLK</sequence>
<comment type="subcellular location">
    <subcellularLocation>
        <location evidence="2">Golgi apparatus membrane</location>
        <topology evidence="2">Single-pass type II membrane protein</topology>
    </subcellularLocation>
</comment>
<reference evidence="13" key="2">
    <citation type="submission" date="2018-06" db="EMBL/GenBank/DDBJ databases">
        <authorList>
            <person name="Ashton P.M."/>
            <person name="Dallman T."/>
            <person name="Nair S."/>
            <person name="De Pinna E."/>
            <person name="Peters T."/>
            <person name="Grant K."/>
        </authorList>
    </citation>
    <scope>NUCLEOTIDE SEQUENCE [LARGE SCALE GENOMIC DNA]</scope>
    <source>
        <strain evidence="13">149361</strain>
    </source>
</reference>
<evidence type="ECO:0000256" key="3">
    <source>
        <dbReference type="ARBA" id="ARBA00004922"/>
    </source>
</evidence>
<evidence type="ECO:0000256" key="4">
    <source>
        <dbReference type="ARBA" id="ARBA00022676"/>
    </source>
</evidence>
<comment type="pathway">
    <text evidence="3">Protein modification; protein glycosylation.</text>
</comment>
<evidence type="ECO:0000313" key="14">
    <source>
        <dbReference type="EMBL" id="HAE6197160.1"/>
    </source>
</evidence>
<dbReference type="Pfam" id="PF03071">
    <property type="entry name" value="GNT-I"/>
    <property type="match status" value="1"/>
</dbReference>
<keyword evidence="9" id="KW-1133">Transmembrane helix</keyword>
<keyword evidence="4" id="KW-0328">Glycosyltransferase</keyword>
<evidence type="ECO:0000256" key="9">
    <source>
        <dbReference type="ARBA" id="ARBA00022989"/>
    </source>
</evidence>
<comment type="caution">
    <text evidence="13">The sequence shown here is derived from an EMBL/GenBank/DDBJ whole genome shotgun (WGS) entry which is preliminary data.</text>
</comment>
<accession>A0A5W2LW88</accession>
<reference evidence="14" key="3">
    <citation type="submission" date="2018-07" db="EMBL/GenBank/DDBJ databases">
        <authorList>
            <consortium name="NCBI Pathogen Detection Project"/>
        </authorList>
    </citation>
    <scope>NUCLEOTIDE SEQUENCE</scope>
    <source>
        <strain evidence="14">10-8458</strain>
    </source>
</reference>
<reference evidence="14" key="1">
    <citation type="journal article" date="2018" name="Genome Biol.">
        <title>SKESA: strategic k-mer extension for scrupulous assemblies.</title>
        <authorList>
            <person name="Souvorov A."/>
            <person name="Agarwala R."/>
            <person name="Lipman D.J."/>
        </authorList>
    </citation>
    <scope>NUCLEOTIDE SEQUENCE</scope>
    <source>
        <strain evidence="14">10-8458</strain>
    </source>
</reference>
<evidence type="ECO:0000313" key="13">
    <source>
        <dbReference type="EMBL" id="EBW4470246.1"/>
    </source>
</evidence>
<evidence type="ECO:0000256" key="1">
    <source>
        <dbReference type="ARBA" id="ARBA00001936"/>
    </source>
</evidence>
<dbReference type="InterPro" id="IPR004139">
    <property type="entry name" value="Glyco_trans_13"/>
</dbReference>
<dbReference type="AlphaFoldDB" id="A0A5W2LW88"/>
<dbReference type="EMBL" id="DAASNA010000025">
    <property type="protein sequence ID" value="HAE6197160.1"/>
    <property type="molecule type" value="Genomic_DNA"/>
</dbReference>
<evidence type="ECO:0000256" key="8">
    <source>
        <dbReference type="ARBA" id="ARBA00022968"/>
    </source>
</evidence>
<evidence type="ECO:0000256" key="12">
    <source>
        <dbReference type="ARBA" id="ARBA00023211"/>
    </source>
</evidence>
<dbReference type="GO" id="GO:0046872">
    <property type="term" value="F:metal ion binding"/>
    <property type="evidence" value="ECO:0007669"/>
    <property type="project" value="UniProtKB-KW"/>
</dbReference>
<gene>
    <name evidence="13" type="ORF">DPK62_17115</name>
    <name evidence="14" type="ORF">G4I95_004461</name>
</gene>
<dbReference type="Gene3D" id="3.90.550.10">
    <property type="entry name" value="Spore Coat Polysaccharide Biosynthesis Protein SpsA, Chain A"/>
    <property type="match status" value="1"/>
</dbReference>
<evidence type="ECO:0000256" key="2">
    <source>
        <dbReference type="ARBA" id="ARBA00004323"/>
    </source>
</evidence>
<dbReference type="SUPFAM" id="SSF53448">
    <property type="entry name" value="Nucleotide-diphospho-sugar transferases"/>
    <property type="match status" value="1"/>
</dbReference>
<name>A0A5W2LW88_SALET</name>
<evidence type="ECO:0000256" key="5">
    <source>
        <dbReference type="ARBA" id="ARBA00022679"/>
    </source>
</evidence>
<dbReference type="UniPathway" id="UPA00378"/>
<organism evidence="13">
    <name type="scientific">Salmonella enterica subsp. enterica serovar Lattenkamp</name>
    <dbReference type="NCBI Taxonomy" id="2564671"/>
    <lineage>
        <taxon>Bacteria</taxon>
        <taxon>Pseudomonadati</taxon>
        <taxon>Pseudomonadota</taxon>
        <taxon>Gammaproteobacteria</taxon>
        <taxon>Enterobacterales</taxon>
        <taxon>Enterobacteriaceae</taxon>
        <taxon>Salmonella</taxon>
    </lineage>
</organism>
<proteinExistence type="predicted"/>
<keyword evidence="10" id="KW-0333">Golgi apparatus</keyword>
<keyword evidence="12" id="KW-0464">Manganese</keyword>